<protein>
    <submittedName>
        <fullName evidence="4">Ankyrin repeat protein, putative</fullName>
    </submittedName>
</protein>
<keyword evidence="2 3" id="KW-0040">ANK repeat</keyword>
<organism evidence="4 5">
    <name type="scientific">Trichomonas vaginalis (strain ATCC PRA-98 / G3)</name>
    <dbReference type="NCBI Taxonomy" id="412133"/>
    <lineage>
        <taxon>Eukaryota</taxon>
        <taxon>Metamonada</taxon>
        <taxon>Parabasalia</taxon>
        <taxon>Trichomonadida</taxon>
        <taxon>Trichomonadidae</taxon>
        <taxon>Trichomonas</taxon>
    </lineage>
</organism>
<accession>A2EPL7</accession>
<evidence type="ECO:0000256" key="2">
    <source>
        <dbReference type="ARBA" id="ARBA00023043"/>
    </source>
</evidence>
<dbReference type="InterPro" id="IPR050745">
    <property type="entry name" value="Multifunctional_regulatory"/>
</dbReference>
<dbReference type="VEuPathDB" id="TrichDB:TVAGG3_0603010"/>
<dbReference type="InterPro" id="IPR036770">
    <property type="entry name" value="Ankyrin_rpt-contain_sf"/>
</dbReference>
<evidence type="ECO:0000313" key="4">
    <source>
        <dbReference type="EMBL" id="EAY05360.1"/>
    </source>
</evidence>
<proteinExistence type="predicted"/>
<dbReference type="EMBL" id="DS113450">
    <property type="protein sequence ID" value="EAY05360.1"/>
    <property type="molecule type" value="Genomic_DNA"/>
</dbReference>
<dbReference type="PROSITE" id="PS50088">
    <property type="entry name" value="ANK_REPEAT"/>
    <property type="match status" value="1"/>
</dbReference>
<dbReference type="SUPFAM" id="SSF48403">
    <property type="entry name" value="Ankyrin repeat"/>
    <property type="match status" value="1"/>
</dbReference>
<dbReference type="KEGG" id="tva:4763226"/>
<evidence type="ECO:0000256" key="1">
    <source>
        <dbReference type="ARBA" id="ARBA00022737"/>
    </source>
</evidence>
<dbReference type="InterPro" id="IPR002110">
    <property type="entry name" value="Ankyrin_rpt"/>
</dbReference>
<dbReference type="OrthoDB" id="19014at2759"/>
<feature type="repeat" description="ANK" evidence="3">
    <location>
        <begin position="17"/>
        <end position="49"/>
    </location>
</feature>
<keyword evidence="1" id="KW-0677">Repeat</keyword>
<dbReference type="PANTHER" id="PTHR24189:SF50">
    <property type="entry name" value="ANKYRIN REPEAT AND SOCS BOX PROTEIN 2"/>
    <property type="match status" value="1"/>
</dbReference>
<dbReference type="VEuPathDB" id="TrichDB:TVAG_130940"/>
<dbReference type="Gene3D" id="1.25.40.20">
    <property type="entry name" value="Ankyrin repeat-containing domain"/>
    <property type="match status" value="1"/>
</dbReference>
<reference evidence="4" key="2">
    <citation type="journal article" date="2007" name="Science">
        <title>Draft genome sequence of the sexually transmitted pathogen Trichomonas vaginalis.</title>
        <authorList>
            <person name="Carlton J.M."/>
            <person name="Hirt R.P."/>
            <person name="Silva J.C."/>
            <person name="Delcher A.L."/>
            <person name="Schatz M."/>
            <person name="Zhao Q."/>
            <person name="Wortman J.R."/>
            <person name="Bidwell S.L."/>
            <person name="Alsmark U.C.M."/>
            <person name="Besteiro S."/>
            <person name="Sicheritz-Ponten T."/>
            <person name="Noel C.J."/>
            <person name="Dacks J.B."/>
            <person name="Foster P.G."/>
            <person name="Simillion C."/>
            <person name="Van de Peer Y."/>
            <person name="Miranda-Saavedra D."/>
            <person name="Barton G.J."/>
            <person name="Westrop G.D."/>
            <person name="Mueller S."/>
            <person name="Dessi D."/>
            <person name="Fiori P.L."/>
            <person name="Ren Q."/>
            <person name="Paulsen I."/>
            <person name="Zhang H."/>
            <person name="Bastida-Corcuera F.D."/>
            <person name="Simoes-Barbosa A."/>
            <person name="Brown M.T."/>
            <person name="Hayes R.D."/>
            <person name="Mukherjee M."/>
            <person name="Okumura C.Y."/>
            <person name="Schneider R."/>
            <person name="Smith A.J."/>
            <person name="Vanacova S."/>
            <person name="Villalvazo M."/>
            <person name="Haas B.J."/>
            <person name="Pertea M."/>
            <person name="Feldblyum T.V."/>
            <person name="Utterback T.R."/>
            <person name="Shu C.L."/>
            <person name="Osoegawa K."/>
            <person name="de Jong P.J."/>
            <person name="Hrdy I."/>
            <person name="Horvathova L."/>
            <person name="Zubacova Z."/>
            <person name="Dolezal P."/>
            <person name="Malik S.B."/>
            <person name="Logsdon J.M. Jr."/>
            <person name="Henze K."/>
            <person name="Gupta A."/>
            <person name="Wang C.C."/>
            <person name="Dunne R.L."/>
            <person name="Upcroft J.A."/>
            <person name="Upcroft P."/>
            <person name="White O."/>
            <person name="Salzberg S.L."/>
            <person name="Tang P."/>
            <person name="Chiu C.-H."/>
            <person name="Lee Y.-S."/>
            <person name="Embley T.M."/>
            <person name="Coombs G.H."/>
            <person name="Mottram J.C."/>
            <person name="Tachezy J."/>
            <person name="Fraser-Liggett C.M."/>
            <person name="Johnson P.J."/>
        </authorList>
    </citation>
    <scope>NUCLEOTIDE SEQUENCE [LARGE SCALE GENOMIC DNA]</scope>
    <source>
        <strain evidence="4">G3</strain>
    </source>
</reference>
<keyword evidence="5" id="KW-1185">Reference proteome</keyword>
<dbReference type="SMART" id="SM00248">
    <property type="entry name" value="ANK"/>
    <property type="match status" value="2"/>
</dbReference>
<evidence type="ECO:0000256" key="3">
    <source>
        <dbReference type="PROSITE-ProRule" id="PRU00023"/>
    </source>
</evidence>
<dbReference type="Proteomes" id="UP000001542">
    <property type="component" value="Unassembled WGS sequence"/>
</dbReference>
<dbReference type="PANTHER" id="PTHR24189">
    <property type="entry name" value="MYOTROPHIN"/>
    <property type="match status" value="1"/>
</dbReference>
<reference evidence="4" key="1">
    <citation type="submission" date="2006-10" db="EMBL/GenBank/DDBJ databases">
        <authorList>
            <person name="Amadeo P."/>
            <person name="Zhao Q."/>
            <person name="Wortman J."/>
            <person name="Fraser-Liggett C."/>
            <person name="Carlton J."/>
        </authorList>
    </citation>
    <scope>NUCLEOTIDE SEQUENCE</scope>
    <source>
        <strain evidence="4">G3</strain>
    </source>
</reference>
<dbReference type="SMR" id="A2EPL7"/>
<gene>
    <name evidence="4" type="ORF">TVAG_130940</name>
</gene>
<dbReference type="AlphaFoldDB" id="A2EPL7"/>
<name>A2EPL7_TRIV3</name>
<evidence type="ECO:0000313" key="5">
    <source>
        <dbReference type="Proteomes" id="UP000001542"/>
    </source>
</evidence>
<dbReference type="PROSITE" id="PS50297">
    <property type="entry name" value="ANK_REP_REGION"/>
    <property type="match status" value="1"/>
</dbReference>
<dbReference type="STRING" id="5722.A2EPL7"/>
<sequence length="101" mass="11359">MELFIKHGAVINAKDNNGQAALHIAAQSNNLEIARFLILHGADIHAKDKNESPASHLASRKNYKQLIELLIFNGGNPPEKDNCIEPPKPSLFDHFYEYHMI</sequence>
<dbReference type="InParanoid" id="A2EPL7"/>
<dbReference type="Pfam" id="PF12796">
    <property type="entry name" value="Ank_2"/>
    <property type="match status" value="1"/>
</dbReference>